<dbReference type="Proteomes" id="UP000441354">
    <property type="component" value="Unassembled WGS sequence"/>
</dbReference>
<accession>A0A7V7RPC2</accession>
<organism evidence="1 2">
    <name type="scientific">Bacillus mesophilum</name>
    <dbReference type="NCBI Taxonomy" id="1071718"/>
    <lineage>
        <taxon>Bacteria</taxon>
        <taxon>Bacillati</taxon>
        <taxon>Bacillota</taxon>
        <taxon>Bacilli</taxon>
        <taxon>Bacillales</taxon>
        <taxon>Bacillaceae</taxon>
        <taxon>Bacillus</taxon>
    </lineage>
</organism>
<evidence type="ECO:0000313" key="1">
    <source>
        <dbReference type="EMBL" id="KAB2335099.1"/>
    </source>
</evidence>
<sequence>MIRNKFMGRQMILALVMFFGLATIFPSVSLANEQQVNEEDVEELANVLKVVYEEAVIKDEYGNTVGIDVEKLREEFGDIEEFAGLEDEIIASCQTKDSNIIQPMHHTEYHDNMNKCVNEGIVDNFGPLVTGAALAGIVDAILDKQYTTAAKKIISAGFRGSVVGTGVTLATMFIGCMIEHG</sequence>
<dbReference type="EMBL" id="WBOT01000001">
    <property type="protein sequence ID" value="KAB2335099.1"/>
    <property type="molecule type" value="Genomic_DNA"/>
</dbReference>
<evidence type="ECO:0000313" key="2">
    <source>
        <dbReference type="Proteomes" id="UP000441354"/>
    </source>
</evidence>
<protein>
    <submittedName>
        <fullName evidence="1">Uncharacterized protein</fullName>
    </submittedName>
</protein>
<reference evidence="1 2" key="1">
    <citation type="journal article" date="2014" name="Arch. Microbiol.">
        <title>Bacillus mesophilum sp. nov., strain IITR-54T, a novel 4-chlorobiphenyl dechlorinating bacterium.</title>
        <authorList>
            <person name="Manickam N."/>
            <person name="Singh N.K."/>
            <person name="Bajaj A."/>
            <person name="Kumar R.M."/>
            <person name="Kaur G."/>
            <person name="Kaur N."/>
            <person name="Bala M."/>
            <person name="Kumar A."/>
            <person name="Mayilraj S."/>
        </authorList>
    </citation>
    <scope>NUCLEOTIDE SEQUENCE [LARGE SCALE GENOMIC DNA]</scope>
    <source>
        <strain evidence="1 2">IITR-54</strain>
    </source>
</reference>
<name>A0A7V7RPC2_9BACI</name>
<proteinExistence type="predicted"/>
<comment type="caution">
    <text evidence="1">The sequence shown here is derived from an EMBL/GenBank/DDBJ whole genome shotgun (WGS) entry which is preliminary data.</text>
</comment>
<gene>
    <name evidence="1" type="ORF">F7732_00555</name>
</gene>
<dbReference type="RefSeq" id="WP_151571783.1">
    <property type="nucleotide sequence ID" value="NZ_WBOT01000001.1"/>
</dbReference>
<dbReference type="AlphaFoldDB" id="A0A7V7RPC2"/>
<keyword evidence="2" id="KW-1185">Reference proteome</keyword>